<dbReference type="InParanoid" id="A0A0D0B880"/>
<proteinExistence type="predicted"/>
<organism evidence="1 2">
    <name type="scientific">Suillus luteus UH-Slu-Lm8-n1</name>
    <dbReference type="NCBI Taxonomy" id="930992"/>
    <lineage>
        <taxon>Eukaryota</taxon>
        <taxon>Fungi</taxon>
        <taxon>Dikarya</taxon>
        <taxon>Basidiomycota</taxon>
        <taxon>Agaricomycotina</taxon>
        <taxon>Agaricomycetes</taxon>
        <taxon>Agaricomycetidae</taxon>
        <taxon>Boletales</taxon>
        <taxon>Suillineae</taxon>
        <taxon>Suillaceae</taxon>
        <taxon>Suillus</taxon>
    </lineage>
</organism>
<name>A0A0D0B880_9AGAM</name>
<evidence type="ECO:0000313" key="2">
    <source>
        <dbReference type="Proteomes" id="UP000054485"/>
    </source>
</evidence>
<dbReference type="HOGENOM" id="CLU_2869121_0_0_1"/>
<accession>A0A0D0B880</accession>
<reference evidence="2" key="2">
    <citation type="submission" date="2015-01" db="EMBL/GenBank/DDBJ databases">
        <title>Evolutionary Origins and Diversification of the Mycorrhizal Mutualists.</title>
        <authorList>
            <consortium name="DOE Joint Genome Institute"/>
            <consortium name="Mycorrhizal Genomics Consortium"/>
            <person name="Kohler A."/>
            <person name="Kuo A."/>
            <person name="Nagy L.G."/>
            <person name="Floudas D."/>
            <person name="Copeland A."/>
            <person name="Barry K.W."/>
            <person name="Cichocki N."/>
            <person name="Veneault-Fourrey C."/>
            <person name="LaButti K."/>
            <person name="Lindquist E.A."/>
            <person name="Lipzen A."/>
            <person name="Lundell T."/>
            <person name="Morin E."/>
            <person name="Murat C."/>
            <person name="Riley R."/>
            <person name="Ohm R."/>
            <person name="Sun H."/>
            <person name="Tunlid A."/>
            <person name="Henrissat B."/>
            <person name="Grigoriev I.V."/>
            <person name="Hibbett D.S."/>
            <person name="Martin F."/>
        </authorList>
    </citation>
    <scope>NUCLEOTIDE SEQUENCE [LARGE SCALE GENOMIC DNA]</scope>
    <source>
        <strain evidence="2">UH-Slu-Lm8-n1</strain>
    </source>
</reference>
<gene>
    <name evidence="1" type="ORF">CY34DRAFT_804735</name>
</gene>
<sequence>MISCLTYEYRATPKLKHCILMTSAAQLQIDYGIPVIDNLHYSAIAGYFDSQPTVIDCQRRYNLS</sequence>
<reference evidence="1 2" key="1">
    <citation type="submission" date="2014-04" db="EMBL/GenBank/DDBJ databases">
        <authorList>
            <consortium name="DOE Joint Genome Institute"/>
            <person name="Kuo A."/>
            <person name="Ruytinx J."/>
            <person name="Rineau F."/>
            <person name="Colpaert J."/>
            <person name="Kohler A."/>
            <person name="Nagy L.G."/>
            <person name="Floudas D."/>
            <person name="Copeland A."/>
            <person name="Barry K.W."/>
            <person name="Cichocki N."/>
            <person name="Veneault-Fourrey C."/>
            <person name="LaButti K."/>
            <person name="Lindquist E.A."/>
            <person name="Lipzen A."/>
            <person name="Lundell T."/>
            <person name="Morin E."/>
            <person name="Murat C."/>
            <person name="Sun H."/>
            <person name="Tunlid A."/>
            <person name="Henrissat B."/>
            <person name="Grigoriev I.V."/>
            <person name="Hibbett D.S."/>
            <person name="Martin F."/>
            <person name="Nordberg H.P."/>
            <person name="Cantor M.N."/>
            <person name="Hua S.X."/>
        </authorList>
    </citation>
    <scope>NUCLEOTIDE SEQUENCE [LARGE SCALE GENOMIC DNA]</scope>
    <source>
        <strain evidence="1 2">UH-Slu-Lm8-n1</strain>
    </source>
</reference>
<evidence type="ECO:0000313" key="1">
    <source>
        <dbReference type="EMBL" id="KIK42592.1"/>
    </source>
</evidence>
<dbReference type="AlphaFoldDB" id="A0A0D0B880"/>
<dbReference type="EMBL" id="KN835234">
    <property type="protein sequence ID" value="KIK42592.1"/>
    <property type="molecule type" value="Genomic_DNA"/>
</dbReference>
<keyword evidence="2" id="KW-1185">Reference proteome</keyword>
<protein>
    <submittedName>
        <fullName evidence="1">Uncharacterized protein</fullName>
    </submittedName>
</protein>
<dbReference type="Proteomes" id="UP000054485">
    <property type="component" value="Unassembled WGS sequence"/>
</dbReference>